<keyword evidence="3" id="KW-1003">Cell membrane</keyword>
<dbReference type="InterPro" id="IPR032808">
    <property type="entry name" value="DoxX"/>
</dbReference>
<evidence type="ECO:0000256" key="7">
    <source>
        <dbReference type="SAM" id="MobiDB-lite"/>
    </source>
</evidence>
<evidence type="ECO:0000256" key="4">
    <source>
        <dbReference type="ARBA" id="ARBA00022692"/>
    </source>
</evidence>
<keyword evidence="6 8" id="KW-0472">Membrane</keyword>
<evidence type="ECO:0000256" key="5">
    <source>
        <dbReference type="ARBA" id="ARBA00022989"/>
    </source>
</evidence>
<gene>
    <name evidence="9" type="ORF">ACEZDJ_09200</name>
</gene>
<protein>
    <submittedName>
        <fullName evidence="9">DoxX family protein</fullName>
    </submittedName>
</protein>
<evidence type="ECO:0000256" key="2">
    <source>
        <dbReference type="ARBA" id="ARBA00006679"/>
    </source>
</evidence>
<feature type="transmembrane region" description="Helical" evidence="8">
    <location>
        <begin position="110"/>
        <end position="131"/>
    </location>
</feature>
<organism evidence="9 10">
    <name type="scientific">Streptacidiphilus cavernicola</name>
    <dbReference type="NCBI Taxonomy" id="3342716"/>
    <lineage>
        <taxon>Bacteria</taxon>
        <taxon>Bacillati</taxon>
        <taxon>Actinomycetota</taxon>
        <taxon>Actinomycetes</taxon>
        <taxon>Kitasatosporales</taxon>
        <taxon>Streptomycetaceae</taxon>
        <taxon>Streptacidiphilus</taxon>
    </lineage>
</organism>
<evidence type="ECO:0000256" key="8">
    <source>
        <dbReference type="SAM" id="Phobius"/>
    </source>
</evidence>
<keyword evidence="4 8" id="KW-0812">Transmembrane</keyword>
<dbReference type="EMBL" id="JBHEZZ010000004">
    <property type="protein sequence ID" value="MFC1401463.1"/>
    <property type="molecule type" value="Genomic_DNA"/>
</dbReference>
<sequence length="194" mass="19803">MSEPQHHPRDTAALALRATLGPMLFVHGWNKVSGPGGLQGTTGWFESLGLKPAAVHARMAAGTEMAAGVALTVGLANPLPAAAVVGLMAVAARTDHRGKGFFVFKGGWEYTGVVAGAAVALAALGHGRYSVDRLLRRRSEGPVPALLAAGLGSAAAAALLALSYRPDEPAVEDAKPVEDAEPVEDAKPVEADGE</sequence>
<keyword evidence="10" id="KW-1185">Reference proteome</keyword>
<comment type="subcellular location">
    <subcellularLocation>
        <location evidence="1">Cell membrane</location>
        <topology evidence="1">Multi-pass membrane protein</topology>
    </subcellularLocation>
</comment>
<dbReference type="Pfam" id="PF07681">
    <property type="entry name" value="DoxX"/>
    <property type="match status" value="1"/>
</dbReference>
<feature type="region of interest" description="Disordered" evidence="7">
    <location>
        <begin position="170"/>
        <end position="194"/>
    </location>
</feature>
<comment type="similarity">
    <text evidence="2">Belongs to the DoxX family.</text>
</comment>
<comment type="caution">
    <text evidence="9">The sequence shown here is derived from an EMBL/GenBank/DDBJ whole genome shotgun (WGS) entry which is preliminary data.</text>
</comment>
<reference evidence="9 10" key="1">
    <citation type="submission" date="2024-09" db="EMBL/GenBank/DDBJ databases">
        <authorList>
            <person name="Lee S.D."/>
        </authorList>
    </citation>
    <scope>NUCLEOTIDE SEQUENCE [LARGE SCALE GENOMIC DNA]</scope>
    <source>
        <strain evidence="9 10">N1-5</strain>
    </source>
</reference>
<dbReference type="InterPro" id="IPR051907">
    <property type="entry name" value="DoxX-like_oxidoreductase"/>
</dbReference>
<evidence type="ECO:0000256" key="6">
    <source>
        <dbReference type="ARBA" id="ARBA00023136"/>
    </source>
</evidence>
<dbReference type="Proteomes" id="UP001592528">
    <property type="component" value="Unassembled WGS sequence"/>
</dbReference>
<proteinExistence type="inferred from homology"/>
<dbReference type="PANTHER" id="PTHR33452:SF1">
    <property type="entry name" value="INNER MEMBRANE PROTEIN YPHA-RELATED"/>
    <property type="match status" value="1"/>
</dbReference>
<evidence type="ECO:0000313" key="10">
    <source>
        <dbReference type="Proteomes" id="UP001592528"/>
    </source>
</evidence>
<evidence type="ECO:0000256" key="3">
    <source>
        <dbReference type="ARBA" id="ARBA00022475"/>
    </source>
</evidence>
<evidence type="ECO:0000256" key="1">
    <source>
        <dbReference type="ARBA" id="ARBA00004651"/>
    </source>
</evidence>
<accession>A0ABV6UJ34</accession>
<feature type="transmembrane region" description="Helical" evidence="8">
    <location>
        <begin position="66"/>
        <end position="90"/>
    </location>
</feature>
<feature type="transmembrane region" description="Helical" evidence="8">
    <location>
        <begin position="143"/>
        <end position="164"/>
    </location>
</feature>
<dbReference type="RefSeq" id="WP_037596753.1">
    <property type="nucleotide sequence ID" value="NZ_JBHEZZ010000004.1"/>
</dbReference>
<dbReference type="PANTHER" id="PTHR33452">
    <property type="entry name" value="OXIDOREDUCTASE CATD-RELATED"/>
    <property type="match status" value="1"/>
</dbReference>
<name>A0ABV6UJ34_9ACTN</name>
<evidence type="ECO:0000313" key="9">
    <source>
        <dbReference type="EMBL" id="MFC1401463.1"/>
    </source>
</evidence>
<keyword evidence="5 8" id="KW-1133">Transmembrane helix</keyword>